<evidence type="ECO:0000313" key="1">
    <source>
        <dbReference type="EMBL" id="MBH8575659.1"/>
    </source>
</evidence>
<protein>
    <submittedName>
        <fullName evidence="1">Uncharacterized protein</fullName>
    </submittedName>
</protein>
<evidence type="ECO:0000313" key="2">
    <source>
        <dbReference type="Proteomes" id="UP000662314"/>
    </source>
</evidence>
<comment type="caution">
    <text evidence="1">The sequence shown here is derived from an EMBL/GenBank/DDBJ whole genome shotgun (WGS) entry which is preliminary data.</text>
</comment>
<name>A0A8J7LH62_9NOST</name>
<gene>
    <name evidence="1" type="ORF">I8752_22150</name>
</gene>
<dbReference type="Proteomes" id="UP000662314">
    <property type="component" value="Unassembled WGS sequence"/>
</dbReference>
<organism evidence="1 2">
    <name type="scientific">Dendronalium phyllosphericum CENA369</name>
    <dbReference type="NCBI Taxonomy" id="1725256"/>
    <lineage>
        <taxon>Bacteria</taxon>
        <taxon>Bacillati</taxon>
        <taxon>Cyanobacteriota</taxon>
        <taxon>Cyanophyceae</taxon>
        <taxon>Nostocales</taxon>
        <taxon>Nostocaceae</taxon>
        <taxon>Dendronalium</taxon>
        <taxon>Dendronalium phyllosphericum</taxon>
    </lineage>
</organism>
<proteinExistence type="predicted"/>
<dbReference type="RefSeq" id="WP_214434428.1">
    <property type="nucleotide sequence ID" value="NZ_CAWPUQ010000096.1"/>
</dbReference>
<feature type="non-terminal residue" evidence="1">
    <location>
        <position position="1"/>
    </location>
</feature>
<sequence length="133" mass="14344">LRAKAANPDLQVTIHDERPALLTLSRRIAALNFPDPTGIAWSNVTLNPEGIWSGLHRLLAETRPEVLRLSGPLLPAEAFGEAALTGVRRILVPFLDPSEVTAARTKLAPALGTVGFAEDMNGEPNGTICFRRD</sequence>
<dbReference type="AlphaFoldDB" id="A0A8J7LH62"/>
<accession>A0A8J7LH62</accession>
<keyword evidence="2" id="KW-1185">Reference proteome</keyword>
<dbReference type="EMBL" id="JAECZA010000185">
    <property type="protein sequence ID" value="MBH8575659.1"/>
    <property type="molecule type" value="Genomic_DNA"/>
</dbReference>
<reference evidence="1 2" key="1">
    <citation type="journal article" date="2021" name="Int. J. Syst. Evol. Microbiol.">
        <title>Amazonocrinis nigriterrae gen. nov., sp. nov., Atlanticothrix silvestris gen. nov., sp. nov. and Dendronalium phyllosphericum gen. nov., sp. nov., nostocacean cyanobacteria from Brazilian environments.</title>
        <authorList>
            <person name="Alvarenga D.O."/>
            <person name="Andreote A.P.D."/>
            <person name="Branco L.H.Z."/>
            <person name="Delbaje E."/>
            <person name="Cruz R.B."/>
            <person name="Varani A.M."/>
            <person name="Fiore M.F."/>
        </authorList>
    </citation>
    <scope>NUCLEOTIDE SEQUENCE [LARGE SCALE GENOMIC DNA]</scope>
    <source>
        <strain evidence="1 2">CENA369</strain>
    </source>
</reference>